<sequence length="106" mass="12097">MKKEEPKAKAEMMKDQWFFVFLCSTRKSRIVSCANTPSHFLIPPEFPLFPVATWLFLTLTSLLSSLPSCPIWLPSSPQFRPLPLFSSSILALIFVHRGTGMLQRAR</sequence>
<dbReference type="GeneID" id="64976011"/>
<evidence type="ECO:0000313" key="2">
    <source>
        <dbReference type="Proteomes" id="UP000654913"/>
    </source>
</evidence>
<dbReference type="AlphaFoldDB" id="A0A7R8AP27"/>
<dbReference type="EMBL" id="AP024447">
    <property type="protein sequence ID" value="BCS26006.1"/>
    <property type="molecule type" value="Genomic_DNA"/>
</dbReference>
<proteinExistence type="predicted"/>
<organism evidence="1 2">
    <name type="scientific">Aspergillus puulaauensis</name>
    <dbReference type="NCBI Taxonomy" id="1220207"/>
    <lineage>
        <taxon>Eukaryota</taxon>
        <taxon>Fungi</taxon>
        <taxon>Dikarya</taxon>
        <taxon>Ascomycota</taxon>
        <taxon>Pezizomycotina</taxon>
        <taxon>Eurotiomycetes</taxon>
        <taxon>Eurotiomycetidae</taxon>
        <taxon>Eurotiales</taxon>
        <taxon>Aspergillaceae</taxon>
        <taxon>Aspergillus</taxon>
    </lineage>
</organism>
<evidence type="ECO:0000313" key="1">
    <source>
        <dbReference type="EMBL" id="BCS26006.1"/>
    </source>
</evidence>
<keyword evidence="2" id="KW-1185">Reference proteome</keyword>
<reference evidence="1" key="2">
    <citation type="submission" date="2021-02" db="EMBL/GenBank/DDBJ databases">
        <title>Aspergillus puulaauensis MK2 genome sequence.</title>
        <authorList>
            <person name="Futagami T."/>
            <person name="Mori K."/>
            <person name="Kadooka C."/>
            <person name="Tanaka T."/>
        </authorList>
    </citation>
    <scope>NUCLEOTIDE SEQUENCE</scope>
    <source>
        <strain evidence="1">MK2</strain>
    </source>
</reference>
<gene>
    <name evidence="1" type="ORF">APUU_50717A</name>
</gene>
<accession>A0A7R8AP27</accession>
<dbReference type="KEGG" id="apuu:APUU_50717A"/>
<protein>
    <submittedName>
        <fullName evidence="1">Uncharacterized protein</fullName>
    </submittedName>
</protein>
<dbReference type="Proteomes" id="UP000654913">
    <property type="component" value="Chromosome 5"/>
</dbReference>
<name>A0A7R8AP27_9EURO</name>
<dbReference type="RefSeq" id="XP_041558200.1">
    <property type="nucleotide sequence ID" value="XM_041705745.1"/>
</dbReference>
<reference evidence="1" key="1">
    <citation type="submission" date="2021-01" db="EMBL/GenBank/DDBJ databases">
        <authorList>
            <consortium name="Aspergillus puulaauensis MK2 genome sequencing consortium"/>
            <person name="Kazuki M."/>
            <person name="Futagami T."/>
        </authorList>
    </citation>
    <scope>NUCLEOTIDE SEQUENCE</scope>
    <source>
        <strain evidence="1">MK2</strain>
    </source>
</reference>